<feature type="domain" description="Helitron helicase-like" evidence="1">
    <location>
        <begin position="3"/>
        <end position="97"/>
    </location>
</feature>
<reference evidence="2 3" key="1">
    <citation type="submission" date="2024-04" db="EMBL/GenBank/DDBJ databases">
        <authorList>
            <person name="Fracassetti M."/>
        </authorList>
    </citation>
    <scope>NUCLEOTIDE SEQUENCE [LARGE SCALE GENOMIC DNA]</scope>
</reference>
<protein>
    <recommendedName>
        <fullName evidence="1">Helitron helicase-like domain-containing protein</fullName>
    </recommendedName>
</protein>
<evidence type="ECO:0000259" key="1">
    <source>
        <dbReference type="Pfam" id="PF14214"/>
    </source>
</evidence>
<proteinExistence type="predicted"/>
<gene>
    <name evidence="2" type="ORF">LTRI10_LOCUS42770</name>
</gene>
<name>A0AAV2FWM1_9ROSI</name>
<dbReference type="PANTHER" id="PTHR45786">
    <property type="entry name" value="DNA BINDING PROTEIN-LIKE"/>
    <property type="match status" value="1"/>
</dbReference>
<dbReference type="InterPro" id="IPR025476">
    <property type="entry name" value="Helitron_helicase-like"/>
</dbReference>
<sequence>MRGGKALKHYVVDAYSTIEQNRLYYLRSHQENLWSELYYGLTDDFNRVDVTGDNVGHVVLPSSYTGSPRYMKQLYLDAMVVVHHHGSPDLFITFTCNS</sequence>
<dbReference type="Proteomes" id="UP001497516">
    <property type="component" value="Chromosome 7"/>
</dbReference>
<organism evidence="2 3">
    <name type="scientific">Linum trigynum</name>
    <dbReference type="NCBI Taxonomy" id="586398"/>
    <lineage>
        <taxon>Eukaryota</taxon>
        <taxon>Viridiplantae</taxon>
        <taxon>Streptophyta</taxon>
        <taxon>Embryophyta</taxon>
        <taxon>Tracheophyta</taxon>
        <taxon>Spermatophyta</taxon>
        <taxon>Magnoliopsida</taxon>
        <taxon>eudicotyledons</taxon>
        <taxon>Gunneridae</taxon>
        <taxon>Pentapetalae</taxon>
        <taxon>rosids</taxon>
        <taxon>fabids</taxon>
        <taxon>Malpighiales</taxon>
        <taxon>Linaceae</taxon>
        <taxon>Linum</taxon>
    </lineage>
</organism>
<dbReference type="EMBL" id="OZ034820">
    <property type="protein sequence ID" value="CAL1402794.1"/>
    <property type="molecule type" value="Genomic_DNA"/>
</dbReference>
<accession>A0AAV2FWM1</accession>
<dbReference type="Pfam" id="PF14214">
    <property type="entry name" value="Helitron_like_N"/>
    <property type="match status" value="1"/>
</dbReference>
<keyword evidence="3" id="KW-1185">Reference proteome</keyword>
<evidence type="ECO:0000313" key="3">
    <source>
        <dbReference type="Proteomes" id="UP001497516"/>
    </source>
</evidence>
<dbReference type="PANTHER" id="PTHR45786:SF74">
    <property type="entry name" value="ATP-DEPENDENT DNA HELICASE"/>
    <property type="match status" value="1"/>
</dbReference>
<dbReference type="AlphaFoldDB" id="A0AAV2FWM1"/>
<evidence type="ECO:0000313" key="2">
    <source>
        <dbReference type="EMBL" id="CAL1402794.1"/>
    </source>
</evidence>